<comment type="similarity">
    <text evidence="1 4">Belongs to the pseudouridine synthase RsuA family.</text>
</comment>
<dbReference type="PROSITE" id="PS50889">
    <property type="entry name" value="S4"/>
    <property type="match status" value="1"/>
</dbReference>
<dbReference type="SUPFAM" id="SSF55120">
    <property type="entry name" value="Pseudouridine synthase"/>
    <property type="match status" value="1"/>
</dbReference>
<dbReference type="EC" id="5.4.99.-" evidence="4"/>
<dbReference type="SMART" id="SM00363">
    <property type="entry name" value="S4"/>
    <property type="match status" value="1"/>
</dbReference>
<evidence type="ECO:0000256" key="4">
    <source>
        <dbReference type="RuleBase" id="RU003887"/>
    </source>
</evidence>
<dbReference type="FunFam" id="3.10.290.10:FF:000003">
    <property type="entry name" value="Pseudouridine synthase"/>
    <property type="match status" value="1"/>
</dbReference>
<feature type="domain" description="RNA-binding S4" evidence="5">
    <location>
        <begin position="16"/>
        <end position="80"/>
    </location>
</feature>
<dbReference type="InterPro" id="IPR002942">
    <property type="entry name" value="S4_RNA-bd"/>
</dbReference>
<reference evidence="6 7" key="1">
    <citation type="submission" date="2011-06" db="EMBL/GenBank/DDBJ databases">
        <title>The complete genome of Spirochaeta thermophila DSM 6578.</title>
        <authorList>
            <consortium name="US DOE Joint Genome Institute (JGI-PGF)"/>
            <person name="Lucas S."/>
            <person name="Lapidus A."/>
            <person name="Bruce D."/>
            <person name="Goodwin L."/>
            <person name="Pitluck S."/>
            <person name="Peters L."/>
            <person name="Kyrpides N."/>
            <person name="Mavromatis K."/>
            <person name="Ivanova N."/>
            <person name="Mikailova N."/>
            <person name="Pagani I."/>
            <person name="Chertkov O."/>
            <person name="Detter J.C."/>
            <person name="Tapia R."/>
            <person name="Han C."/>
            <person name="Land M."/>
            <person name="Hauser L."/>
            <person name="Markowitz V."/>
            <person name="Cheng J.-F."/>
            <person name="Hugenholtz P."/>
            <person name="Woyke T."/>
            <person name="Wu D."/>
            <person name="Spring S."/>
            <person name="Merkhoffer B."/>
            <person name="Schneider S."/>
            <person name="Klenk H.-P."/>
            <person name="Eisen J.A."/>
        </authorList>
    </citation>
    <scope>NUCLEOTIDE SEQUENCE [LARGE SCALE GENOMIC DNA]</scope>
    <source>
        <strain evidence="7">ATCC 700085 / DSM 6578 / Z-1203</strain>
    </source>
</reference>
<dbReference type="GO" id="GO:0000455">
    <property type="term" value="P:enzyme-directed rRNA pseudouridine synthesis"/>
    <property type="evidence" value="ECO:0007669"/>
    <property type="project" value="UniProtKB-ARBA"/>
</dbReference>
<dbReference type="KEGG" id="stq:Spith_1126"/>
<accession>G0GE45</accession>
<evidence type="ECO:0000256" key="1">
    <source>
        <dbReference type="ARBA" id="ARBA00008348"/>
    </source>
</evidence>
<dbReference type="InterPro" id="IPR020094">
    <property type="entry name" value="TruA/RsuA/RluB/E/F_N"/>
</dbReference>
<evidence type="ECO:0000313" key="7">
    <source>
        <dbReference type="Proteomes" id="UP000007254"/>
    </source>
</evidence>
<dbReference type="AlphaFoldDB" id="G0GE45"/>
<evidence type="ECO:0000313" key="6">
    <source>
        <dbReference type="EMBL" id="AEJ61398.1"/>
    </source>
</evidence>
<dbReference type="Gene3D" id="3.10.290.10">
    <property type="entry name" value="RNA-binding S4 domain"/>
    <property type="match status" value="1"/>
</dbReference>
<dbReference type="SUPFAM" id="SSF55174">
    <property type="entry name" value="Alpha-L RNA-binding motif"/>
    <property type="match status" value="1"/>
</dbReference>
<dbReference type="Pfam" id="PF01479">
    <property type="entry name" value="S4"/>
    <property type="match status" value="1"/>
</dbReference>
<dbReference type="HOGENOM" id="CLU_024979_1_2_12"/>
<evidence type="ECO:0000256" key="3">
    <source>
        <dbReference type="PROSITE-ProRule" id="PRU00182"/>
    </source>
</evidence>
<gene>
    <name evidence="6" type="ordered locus">Spith_1126</name>
</gene>
<dbReference type="Gene3D" id="3.30.70.580">
    <property type="entry name" value="Pseudouridine synthase I, catalytic domain, N-terminal subdomain"/>
    <property type="match status" value="1"/>
</dbReference>
<dbReference type="InterPro" id="IPR020103">
    <property type="entry name" value="PsdUridine_synth_cat_dom_sf"/>
</dbReference>
<organism evidence="6 7">
    <name type="scientific">Winmispira thermophila (strain ATCC 700085 / DSM 6578 / Z-1203)</name>
    <name type="common">Spirochaeta thermophila</name>
    <dbReference type="NCBI Taxonomy" id="869211"/>
    <lineage>
        <taxon>Bacteria</taxon>
        <taxon>Pseudomonadati</taxon>
        <taxon>Spirochaetota</taxon>
        <taxon>Spirochaetia</taxon>
        <taxon>Winmispirales</taxon>
        <taxon>Winmispiraceae</taxon>
        <taxon>Winmispira</taxon>
    </lineage>
</organism>
<dbReference type="Pfam" id="PF00849">
    <property type="entry name" value="PseudoU_synth_2"/>
    <property type="match status" value="1"/>
</dbReference>
<dbReference type="PROSITE" id="PS01149">
    <property type="entry name" value="PSI_RSU"/>
    <property type="match status" value="1"/>
</dbReference>
<dbReference type="STRING" id="869211.Spith_1126"/>
<dbReference type="OrthoDB" id="9807213at2"/>
<keyword evidence="2 4" id="KW-0413">Isomerase</keyword>
<dbReference type="RefSeq" id="WP_014624744.1">
    <property type="nucleotide sequence ID" value="NC_017583.1"/>
</dbReference>
<dbReference type="GO" id="GO:0120159">
    <property type="term" value="F:rRNA pseudouridine synthase activity"/>
    <property type="evidence" value="ECO:0007669"/>
    <property type="project" value="UniProtKB-ARBA"/>
</dbReference>
<keyword evidence="7" id="KW-1185">Reference proteome</keyword>
<dbReference type="InterPro" id="IPR006145">
    <property type="entry name" value="PsdUridine_synth_RsuA/RluA"/>
</dbReference>
<sequence>MNSNSGQRHPGSSSQLRLHVFLARCGEGSRRACEELIKKGRVRVNGRVITNPAHRVDPQEDRVTLDGRDVHLVGKFLYLAFHKPPGYLCTRSDPQGRPLVYDLIDPVLPYKVFSIGRLDFLSSGLLLLTNDGEFADIVMHPKHRVEKEYLVETKRPIPRALLESYLKGIRIEGERYVLKAYKSKSPHKVHLILEEGKNREIRKVFYSSHLPIVRIHRIRIGPVRLGRLRPGHFRNLTKEEIRLLREGRGHDDHSH</sequence>
<dbReference type="CDD" id="cd00165">
    <property type="entry name" value="S4"/>
    <property type="match status" value="1"/>
</dbReference>
<dbReference type="InterPro" id="IPR050343">
    <property type="entry name" value="RsuA_PseudoU_synthase"/>
</dbReference>
<evidence type="ECO:0000256" key="2">
    <source>
        <dbReference type="ARBA" id="ARBA00023235"/>
    </source>
</evidence>
<dbReference type="InterPro" id="IPR036986">
    <property type="entry name" value="S4_RNA-bd_sf"/>
</dbReference>
<dbReference type="EMBL" id="CP002903">
    <property type="protein sequence ID" value="AEJ61398.1"/>
    <property type="molecule type" value="Genomic_DNA"/>
</dbReference>
<proteinExistence type="inferred from homology"/>
<dbReference type="InterPro" id="IPR000748">
    <property type="entry name" value="PsdUridine_synth_RsuA/RluB/E/F"/>
</dbReference>
<dbReference type="PANTHER" id="PTHR47683:SF2">
    <property type="entry name" value="RNA-BINDING S4 DOMAIN-CONTAINING PROTEIN"/>
    <property type="match status" value="1"/>
</dbReference>
<dbReference type="NCBIfam" id="TIGR00093">
    <property type="entry name" value="pseudouridine synthase"/>
    <property type="match status" value="1"/>
</dbReference>
<dbReference type="Gene3D" id="3.30.70.1560">
    <property type="entry name" value="Alpha-L RNA-binding motif"/>
    <property type="match status" value="1"/>
</dbReference>
<keyword evidence="3" id="KW-0694">RNA-binding</keyword>
<name>G0GE45_WINT7</name>
<dbReference type="InterPro" id="IPR042092">
    <property type="entry name" value="PsdUridine_s_RsuA/RluB/E/F_cat"/>
</dbReference>
<dbReference type="Proteomes" id="UP000007254">
    <property type="component" value="Chromosome"/>
</dbReference>
<dbReference type="PANTHER" id="PTHR47683">
    <property type="entry name" value="PSEUDOURIDINE SYNTHASE FAMILY PROTEIN-RELATED"/>
    <property type="match status" value="1"/>
</dbReference>
<evidence type="ECO:0000259" key="5">
    <source>
        <dbReference type="SMART" id="SM00363"/>
    </source>
</evidence>
<dbReference type="GO" id="GO:0003723">
    <property type="term" value="F:RNA binding"/>
    <property type="evidence" value="ECO:0007669"/>
    <property type="project" value="UniProtKB-KW"/>
</dbReference>
<protein>
    <recommendedName>
        <fullName evidence="4">Pseudouridine synthase</fullName>
        <ecNumber evidence="4">5.4.99.-</ecNumber>
    </recommendedName>
</protein>
<dbReference type="InterPro" id="IPR018496">
    <property type="entry name" value="PsdUridine_synth_RsuA/RluB_CS"/>
</dbReference>